<gene>
    <name evidence="3" type="ORF">GGD71_001313</name>
</gene>
<dbReference type="InterPro" id="IPR036188">
    <property type="entry name" value="FAD/NAD-bd_sf"/>
</dbReference>
<dbReference type="EMBL" id="JACIFZ010000001">
    <property type="protein sequence ID" value="MBB4220566.1"/>
    <property type="molecule type" value="Genomic_DNA"/>
</dbReference>
<evidence type="ECO:0000313" key="3">
    <source>
        <dbReference type="EMBL" id="MBB4220566.1"/>
    </source>
</evidence>
<comment type="caution">
    <text evidence="3">The sequence shown here is derived from an EMBL/GenBank/DDBJ whole genome shotgun (WGS) entry which is preliminary data.</text>
</comment>
<dbReference type="Gene3D" id="3.30.9.10">
    <property type="entry name" value="D-Amino Acid Oxidase, subunit A, domain 2"/>
    <property type="match status" value="1"/>
</dbReference>
<name>A0A840FD72_9BURK</name>
<dbReference type="Proteomes" id="UP000524450">
    <property type="component" value="Unassembled WGS sequence"/>
</dbReference>
<evidence type="ECO:0000259" key="2">
    <source>
        <dbReference type="Pfam" id="PF01266"/>
    </source>
</evidence>
<feature type="domain" description="FAD dependent oxidoreductase" evidence="2">
    <location>
        <begin position="15"/>
        <end position="413"/>
    </location>
</feature>
<dbReference type="AlphaFoldDB" id="A0A840FD72"/>
<proteinExistence type="predicted"/>
<dbReference type="SUPFAM" id="SSF51905">
    <property type="entry name" value="FAD/NAD(P)-binding domain"/>
    <property type="match status" value="1"/>
</dbReference>
<reference evidence="3 4" key="1">
    <citation type="submission" date="2020-08" db="EMBL/GenBank/DDBJ databases">
        <title>Genomic Encyclopedia of Type Strains, Phase IV (KMG-V): Genome sequencing to study the core and pangenomes of soil and plant-associated prokaryotes.</title>
        <authorList>
            <person name="Whitman W."/>
        </authorList>
    </citation>
    <scope>NUCLEOTIDE SEQUENCE [LARGE SCALE GENOMIC DNA]</scope>
    <source>
        <strain evidence="3 4">34/80</strain>
    </source>
</reference>
<sequence>MTVARSFSSPGGVRHVVVIGAGAVGSATAIEALRAGLRVTVLEPGEPGGQHATSYGNAGWLSSHSVVPPALPGAWRKVPGWLADPLGPLALRWRYLPRALPWLLRYLASGWTEARVQRTADALRTLLADAPALHARLAAEAGVPQLIEQRGLLHAYRSRAEFDGDALGWRVRRRTGVQWEEWPQDELRRREPDLDARYTLGIFVPEAGHCRDPGRYVAALARHALDTGAERIAAHATGFRIEGGRLRAVLTDTGEIACDAAAICAGARSGPLAAAAGSAVPLESERGYHVVVEDAKAGPRTPTMVADGKLIAHWMDGGLRAAGQVEIAGLEAAPDWRRAEILHAHLQSMFPSLARPASGAVTVKHWLGHRPSLPDGLPCIGPAAATPDIVLAFGHGHVGLCGSARTGRLAAQLLAGTDPEIPLAPFDPARFRTLVPNSACFNAKAV</sequence>
<dbReference type="GO" id="GO:0005737">
    <property type="term" value="C:cytoplasm"/>
    <property type="evidence" value="ECO:0007669"/>
    <property type="project" value="TreeGrafter"/>
</dbReference>
<organism evidence="3 4">
    <name type="scientific">Variovorax guangxiensis</name>
    <dbReference type="NCBI Taxonomy" id="1775474"/>
    <lineage>
        <taxon>Bacteria</taxon>
        <taxon>Pseudomonadati</taxon>
        <taxon>Pseudomonadota</taxon>
        <taxon>Betaproteobacteria</taxon>
        <taxon>Burkholderiales</taxon>
        <taxon>Comamonadaceae</taxon>
        <taxon>Variovorax</taxon>
    </lineage>
</organism>
<dbReference type="EC" id="1.4.99.-" evidence="3"/>
<protein>
    <submittedName>
        <fullName evidence="3">D-amino-acid dehydrogenase</fullName>
        <ecNumber evidence="3">1.4.99.-</ecNumber>
    </submittedName>
</protein>
<dbReference type="PANTHER" id="PTHR13847">
    <property type="entry name" value="SARCOSINE DEHYDROGENASE-RELATED"/>
    <property type="match status" value="1"/>
</dbReference>
<dbReference type="SUPFAM" id="SSF54373">
    <property type="entry name" value="FAD-linked reductases, C-terminal domain"/>
    <property type="match status" value="1"/>
</dbReference>
<evidence type="ECO:0000313" key="4">
    <source>
        <dbReference type="Proteomes" id="UP000524450"/>
    </source>
</evidence>
<accession>A0A840FD72</accession>
<dbReference type="PANTHER" id="PTHR13847:SF289">
    <property type="entry name" value="GLYCINE OXIDASE"/>
    <property type="match status" value="1"/>
</dbReference>
<evidence type="ECO:0000256" key="1">
    <source>
        <dbReference type="ARBA" id="ARBA00023002"/>
    </source>
</evidence>
<dbReference type="Pfam" id="PF01266">
    <property type="entry name" value="DAO"/>
    <property type="match status" value="1"/>
</dbReference>
<dbReference type="Gene3D" id="3.50.50.60">
    <property type="entry name" value="FAD/NAD(P)-binding domain"/>
    <property type="match status" value="2"/>
</dbReference>
<dbReference type="GO" id="GO:0016491">
    <property type="term" value="F:oxidoreductase activity"/>
    <property type="evidence" value="ECO:0007669"/>
    <property type="project" value="UniProtKB-KW"/>
</dbReference>
<dbReference type="InterPro" id="IPR006076">
    <property type="entry name" value="FAD-dep_OxRdtase"/>
</dbReference>
<dbReference type="RefSeq" id="WP_184636142.1">
    <property type="nucleotide sequence ID" value="NZ_JACIFZ010000001.1"/>
</dbReference>
<keyword evidence="1 3" id="KW-0560">Oxidoreductase</keyword>